<evidence type="ECO:0000313" key="2">
    <source>
        <dbReference type="Proteomes" id="UP000069272"/>
    </source>
</evidence>
<evidence type="ECO:0000313" key="1">
    <source>
        <dbReference type="EnsemblMetazoa" id="AALB002156-PA"/>
    </source>
</evidence>
<dbReference type="OrthoDB" id="8189012at2759"/>
<dbReference type="EnsemblMetazoa" id="AALB002156-RA">
    <property type="protein sequence ID" value="AALB002156-PA"/>
    <property type="gene ID" value="AALB002156"/>
</dbReference>
<name>A0A182F6Q2_ANOAL</name>
<proteinExistence type="predicted"/>
<protein>
    <submittedName>
        <fullName evidence="1">Uncharacterized protein</fullName>
    </submittedName>
</protein>
<dbReference type="AlphaFoldDB" id="A0A182F6Q2"/>
<dbReference type="InterPro" id="IPR012464">
    <property type="entry name" value="DUF1676"/>
</dbReference>
<keyword evidence="2" id="KW-1185">Reference proteome</keyword>
<reference evidence="1 2" key="1">
    <citation type="journal article" date="2017" name="G3 (Bethesda)">
        <title>The Physical Genome Mapping of Anopheles albimanus Corrected Scaffold Misassemblies and Identified Interarm Rearrangements in Genus Anopheles.</title>
        <authorList>
            <person name="Artemov G.N."/>
            <person name="Peery A.N."/>
            <person name="Jiang X."/>
            <person name="Tu Z."/>
            <person name="Stegniy V.N."/>
            <person name="Sharakhova M.V."/>
            <person name="Sharakhov I.V."/>
        </authorList>
    </citation>
    <scope>NUCLEOTIDE SEQUENCE [LARGE SCALE GENOMIC DNA]</scope>
    <source>
        <strain evidence="1 2">ALBI9_A</strain>
    </source>
</reference>
<dbReference type="KEGG" id="aali:118458405"/>
<dbReference type="GeneID" id="118458405"/>
<dbReference type="RefSeq" id="XP_035776713.1">
    <property type="nucleotide sequence ID" value="XM_035920820.1"/>
</dbReference>
<dbReference type="PANTHER" id="PTHR21879:SF7">
    <property type="entry name" value="OSIRIS 11"/>
    <property type="match status" value="1"/>
</dbReference>
<dbReference type="STRING" id="7167.A0A182F6Q2"/>
<dbReference type="PANTHER" id="PTHR21879">
    <property type="entry name" value="FI03362P-RELATED-RELATED"/>
    <property type="match status" value="1"/>
</dbReference>
<sequence>MVSFKLVSVVVCVLACVAGRGDAAEDGTVRALRKVYALCEDSDELLHCIKVQALKLTDRALKLPSIKLIDGMAIVKREGGSESRSMAAEPALGSEQELNQLSSAKLDELLYQRAQRFMDSHQLQLNVPRMLVSGQQETGRLVEEGRKKMKKYLGPFLAAMAIKGGILTMVYHSIAIVAGKALIIGKIALVISAIIGLKKLVTPEGHEKTTYEIVKHPHVQQSHTYSSNHGDFDNHEAGQFHRSFGNSISAADMVMQDRAYRAHVPKN</sequence>
<dbReference type="Pfam" id="PF07898">
    <property type="entry name" value="DUF1676"/>
    <property type="match status" value="1"/>
</dbReference>
<dbReference type="CTD" id="40765"/>
<dbReference type="VEuPathDB" id="VectorBase:AALB20_031595"/>
<dbReference type="GO" id="GO:0016020">
    <property type="term" value="C:membrane"/>
    <property type="evidence" value="ECO:0007669"/>
    <property type="project" value="TreeGrafter"/>
</dbReference>
<reference evidence="1" key="2">
    <citation type="submission" date="2022-08" db="UniProtKB">
        <authorList>
            <consortium name="EnsemblMetazoa"/>
        </authorList>
    </citation>
    <scope>IDENTIFICATION</scope>
    <source>
        <strain evidence="1">STECLA/ALBI9_A</strain>
    </source>
</reference>
<accession>A0A182F6Q2</accession>
<organism evidence="1 2">
    <name type="scientific">Anopheles albimanus</name>
    <name type="common">New world malaria mosquito</name>
    <dbReference type="NCBI Taxonomy" id="7167"/>
    <lineage>
        <taxon>Eukaryota</taxon>
        <taxon>Metazoa</taxon>
        <taxon>Ecdysozoa</taxon>
        <taxon>Arthropoda</taxon>
        <taxon>Hexapoda</taxon>
        <taxon>Insecta</taxon>
        <taxon>Pterygota</taxon>
        <taxon>Neoptera</taxon>
        <taxon>Endopterygota</taxon>
        <taxon>Diptera</taxon>
        <taxon>Nematocera</taxon>
        <taxon>Culicoidea</taxon>
        <taxon>Culicidae</taxon>
        <taxon>Anophelinae</taxon>
        <taxon>Anopheles</taxon>
    </lineage>
</organism>
<dbReference type="Proteomes" id="UP000069272">
    <property type="component" value="Chromosome 2R"/>
</dbReference>
<dbReference type="VEuPathDB" id="VectorBase:AALB002156"/>